<dbReference type="GO" id="GO:0006412">
    <property type="term" value="P:translation"/>
    <property type="evidence" value="ECO:0007669"/>
    <property type="project" value="UniProtKB-UniRule"/>
</dbReference>
<evidence type="ECO:0000259" key="7">
    <source>
        <dbReference type="Pfam" id="PF01386"/>
    </source>
</evidence>
<keyword evidence="3 5" id="KW-0689">Ribosomal protein</keyword>
<protein>
    <recommendedName>
        <fullName evidence="5">Large ribosomal subunit protein bL25</fullName>
    </recommendedName>
    <alternativeName>
        <fullName evidence="5">General stress protein CTC</fullName>
    </alternativeName>
</protein>
<dbReference type="InterPro" id="IPR020057">
    <property type="entry name" value="Ribosomal_bL25_b-dom"/>
</dbReference>
<dbReference type="Gene3D" id="2.40.240.10">
    <property type="entry name" value="Ribosomal Protein L25, Chain P"/>
    <property type="match status" value="1"/>
</dbReference>
<dbReference type="RefSeq" id="WP_003352309.1">
    <property type="nucleotide sequence ID" value="NZ_JH414739.1"/>
</dbReference>
<dbReference type="HOGENOM" id="CLU_075939_2_0_9"/>
<dbReference type="NCBIfam" id="NF004133">
    <property type="entry name" value="PRK05618.2-4"/>
    <property type="match status" value="1"/>
</dbReference>
<dbReference type="AlphaFoldDB" id="G9QGM9"/>
<evidence type="ECO:0000313" key="9">
    <source>
        <dbReference type="EMBL" id="EHL79692.1"/>
    </source>
</evidence>
<dbReference type="Pfam" id="PF14693">
    <property type="entry name" value="Ribosomal_TL5_C"/>
    <property type="match status" value="1"/>
</dbReference>
<keyword evidence="10" id="KW-1185">Reference proteome</keyword>
<comment type="similarity">
    <text evidence="5">Belongs to the bacterial ribosomal protein bL25 family. CTC subfamily.</text>
</comment>
<organism evidence="9 10">
    <name type="scientific">Bacillus smithii 7_3_47FAA</name>
    <dbReference type="NCBI Taxonomy" id="665952"/>
    <lineage>
        <taxon>Bacteria</taxon>
        <taxon>Bacillati</taxon>
        <taxon>Bacillota</taxon>
        <taxon>Bacilli</taxon>
        <taxon>Bacillales</taxon>
        <taxon>Bacillaceae</taxon>
        <taxon>Bacillus</taxon>
    </lineage>
</organism>
<dbReference type="HAMAP" id="MF_01334">
    <property type="entry name" value="Ribosomal_bL25_CTC"/>
    <property type="match status" value="1"/>
</dbReference>
<dbReference type="PATRIC" id="fig|665952.3.peg.45"/>
<dbReference type="InterPro" id="IPR011035">
    <property type="entry name" value="Ribosomal_bL25/Gln-tRNA_synth"/>
</dbReference>
<dbReference type="SUPFAM" id="SSF50715">
    <property type="entry name" value="Ribosomal protein L25-like"/>
    <property type="match status" value="1"/>
</dbReference>
<dbReference type="PANTHER" id="PTHR33284">
    <property type="entry name" value="RIBOSOMAL PROTEIN L25/GLN-TRNA SYNTHETASE, ANTI-CODON-BINDING DOMAIN-CONTAINING PROTEIN"/>
    <property type="match status" value="1"/>
</dbReference>
<dbReference type="Proteomes" id="UP000011747">
    <property type="component" value="Unassembled WGS sequence"/>
</dbReference>
<dbReference type="GO" id="GO:0003735">
    <property type="term" value="F:structural constituent of ribosome"/>
    <property type="evidence" value="ECO:0007669"/>
    <property type="project" value="InterPro"/>
</dbReference>
<name>G9QGM9_9BACI</name>
<keyword evidence="2 5" id="KW-0694">RNA-binding</keyword>
<keyword evidence="4 5" id="KW-0687">Ribonucleoprotein</keyword>
<dbReference type="PANTHER" id="PTHR33284:SF1">
    <property type="entry name" value="RIBOSOMAL PROTEIN L25_GLN-TRNA SYNTHETASE, ANTI-CODON-BINDING DOMAIN-CONTAINING PROTEIN"/>
    <property type="match status" value="1"/>
</dbReference>
<evidence type="ECO:0000313" key="10">
    <source>
        <dbReference type="Proteomes" id="UP000011747"/>
    </source>
</evidence>
<dbReference type="Gene3D" id="2.170.120.20">
    <property type="entry name" value="Ribosomal protein L25, beta domain"/>
    <property type="match status" value="1"/>
</dbReference>
<dbReference type="NCBIfam" id="TIGR00731">
    <property type="entry name" value="bL25_bact_ctc"/>
    <property type="match status" value="1"/>
</dbReference>
<dbReference type="InterPro" id="IPR001021">
    <property type="entry name" value="Ribosomal_bL25_long"/>
</dbReference>
<evidence type="ECO:0000256" key="3">
    <source>
        <dbReference type="ARBA" id="ARBA00022980"/>
    </source>
</evidence>
<reference evidence="9 10" key="1">
    <citation type="submission" date="2011-09" db="EMBL/GenBank/DDBJ databases">
        <title>The Genome Sequence of Bacillus smithii 7_3_47FAA.</title>
        <authorList>
            <consortium name="The Broad Institute Genome Sequencing Platform"/>
            <person name="Earl A."/>
            <person name="Ward D."/>
            <person name="Feldgarden M."/>
            <person name="Gevers D."/>
            <person name="Daigneault M."/>
            <person name="Strauss J."/>
            <person name="Allen-Vercoe E."/>
            <person name="Young S.K."/>
            <person name="Zeng Q."/>
            <person name="Gargeya S."/>
            <person name="Fitzgerald M."/>
            <person name="Haas B."/>
            <person name="Abouelleil A."/>
            <person name="Alvarado L."/>
            <person name="Arachchi H.M."/>
            <person name="Berlin A."/>
            <person name="Brown A."/>
            <person name="Chapman S.B."/>
            <person name="Chen Z."/>
            <person name="Dunbar C."/>
            <person name="Freedman E."/>
            <person name="Gearin G."/>
            <person name="Goldberg J."/>
            <person name="Griggs A."/>
            <person name="Gujja S."/>
            <person name="Heiman D."/>
            <person name="Howarth C."/>
            <person name="Larson L."/>
            <person name="Lui A."/>
            <person name="MacDonald P.J.P."/>
            <person name="Montmayeur A."/>
            <person name="Murphy C."/>
            <person name="Neiman D."/>
            <person name="Pearson M."/>
            <person name="Priest M."/>
            <person name="Roberts A."/>
            <person name="Saif S."/>
            <person name="Shea T."/>
            <person name="Shenoy N."/>
            <person name="Sisk P."/>
            <person name="Stolte C."/>
            <person name="Sykes S."/>
            <person name="Wortman J."/>
            <person name="Nusbaum C."/>
            <person name="Birren B."/>
        </authorList>
    </citation>
    <scope>NUCLEOTIDE SEQUENCE [LARGE SCALE GENOMIC DNA]</scope>
    <source>
        <strain evidence="9 10">7_3_47FAA</strain>
    </source>
</reference>
<evidence type="ECO:0000259" key="8">
    <source>
        <dbReference type="Pfam" id="PF14693"/>
    </source>
</evidence>
<dbReference type="Pfam" id="PF01386">
    <property type="entry name" value="Ribosomal_L25p"/>
    <property type="match status" value="1"/>
</dbReference>
<comment type="subunit">
    <text evidence="5">Part of the 50S ribosomal subunit; part of the 5S rRNA/L5/L18/L25 subcomplex. Contacts the 5S rRNA. Binds to the 5S rRNA independently of L5 and L18.</text>
</comment>
<dbReference type="InterPro" id="IPR020930">
    <property type="entry name" value="Ribosomal_uL5_bac-type"/>
</dbReference>
<feature type="compositionally biased region" description="Basic and acidic residues" evidence="6">
    <location>
        <begin position="201"/>
        <end position="214"/>
    </location>
</feature>
<dbReference type="CDD" id="cd00495">
    <property type="entry name" value="Ribosomal_L25_TL5_CTC"/>
    <property type="match status" value="1"/>
</dbReference>
<dbReference type="InterPro" id="IPR029751">
    <property type="entry name" value="Ribosomal_L25_dom"/>
</dbReference>
<dbReference type="GO" id="GO:0008097">
    <property type="term" value="F:5S rRNA binding"/>
    <property type="evidence" value="ECO:0007669"/>
    <property type="project" value="InterPro"/>
</dbReference>
<evidence type="ECO:0000256" key="4">
    <source>
        <dbReference type="ARBA" id="ARBA00023274"/>
    </source>
</evidence>
<evidence type="ECO:0000256" key="2">
    <source>
        <dbReference type="ARBA" id="ARBA00022884"/>
    </source>
</evidence>
<keyword evidence="1 5" id="KW-0699">rRNA-binding</keyword>
<feature type="region of interest" description="Disordered" evidence="6">
    <location>
        <begin position="180"/>
        <end position="214"/>
    </location>
</feature>
<proteinExistence type="inferred from homology"/>
<accession>G9QGM9</accession>
<evidence type="ECO:0000256" key="1">
    <source>
        <dbReference type="ARBA" id="ARBA00022730"/>
    </source>
</evidence>
<comment type="function">
    <text evidence="5">This is one of the proteins that binds to the 5S RNA in the ribosome where it forms part of the central protuberance.</text>
</comment>
<comment type="caution">
    <text evidence="9">The sequence shown here is derived from an EMBL/GenBank/DDBJ whole genome shotgun (WGS) entry which is preliminary data.</text>
</comment>
<dbReference type="EMBL" id="ACWF01000003">
    <property type="protein sequence ID" value="EHL79692.1"/>
    <property type="molecule type" value="Genomic_DNA"/>
</dbReference>
<dbReference type="InterPro" id="IPR037121">
    <property type="entry name" value="Ribosomal_bL25_C"/>
</dbReference>
<gene>
    <name evidence="5" type="primary">rplY</name>
    <name evidence="5" type="synonym">ctc</name>
    <name evidence="9" type="ORF">HMPREF1015_02793</name>
</gene>
<dbReference type="InterPro" id="IPR020056">
    <property type="entry name" value="Rbsml_bL25/Gln-tRNA_synth_N"/>
</dbReference>
<evidence type="ECO:0000256" key="5">
    <source>
        <dbReference type="HAMAP-Rule" id="MF_01334"/>
    </source>
</evidence>
<feature type="domain" description="Large ribosomal subunit protein bL25 beta" evidence="8">
    <location>
        <begin position="100"/>
        <end position="182"/>
    </location>
</feature>
<sequence length="214" mass="23603">MSAVLEVKRRNDLRKSTLNKLRREGNIPAVIYGKGLENQAVYVSRTDLLKTIKEVGRNGIITLNIDDREQSAVLHDYQEDTLTGEMIHADFFAVDPSTEISAEVVVELKGEAPGVKDGGVLQQPLFELTVKGKVTDIPDAIQVDVSQLQVGDTITVGDIKEHYPFEIQHGDEETIVSILAPRQEEEISTGEQQEPGIPENEEGRETPATKESEG</sequence>
<dbReference type="GO" id="GO:0022625">
    <property type="term" value="C:cytosolic large ribosomal subunit"/>
    <property type="evidence" value="ECO:0007669"/>
    <property type="project" value="TreeGrafter"/>
</dbReference>
<feature type="domain" description="Large ribosomal subunit protein bL25 L25" evidence="7">
    <location>
        <begin position="5"/>
        <end position="91"/>
    </location>
</feature>
<evidence type="ECO:0000256" key="6">
    <source>
        <dbReference type="SAM" id="MobiDB-lite"/>
    </source>
</evidence>